<sequence length="60" mass="7044">MGFHHHVNEKKHTFIMEYGGYSLYADPREEGSIEMFVYKKETEEGTKKDEGTVVVSCEWQ</sequence>
<gene>
    <name evidence="1" type="ORF">LUCI_3920</name>
</gene>
<name>A0A498REW3_9FIRM</name>
<dbReference type="AlphaFoldDB" id="A0A498REW3"/>
<keyword evidence="2" id="KW-1185">Reference proteome</keyword>
<evidence type="ECO:0000313" key="1">
    <source>
        <dbReference type="EMBL" id="VBB08642.1"/>
    </source>
</evidence>
<protein>
    <submittedName>
        <fullName evidence="1">Uncharacterized protein</fullName>
    </submittedName>
</protein>
<dbReference type="EMBL" id="UPPP01000094">
    <property type="protein sequence ID" value="VBB08642.1"/>
    <property type="molecule type" value="Genomic_DNA"/>
</dbReference>
<dbReference type="RefSeq" id="WP_122629511.1">
    <property type="nucleotide sequence ID" value="NZ_UPPP01000094.1"/>
</dbReference>
<accession>A0A498REW3</accession>
<proteinExistence type="predicted"/>
<reference evidence="1 2" key="1">
    <citation type="submission" date="2018-06" db="EMBL/GenBank/DDBJ databases">
        <authorList>
            <person name="Strepis N."/>
        </authorList>
    </citation>
    <scope>NUCLEOTIDE SEQUENCE [LARGE SCALE GENOMIC DNA]</scope>
    <source>
        <strain evidence="1">LUCI</strain>
    </source>
</reference>
<dbReference type="Proteomes" id="UP000277811">
    <property type="component" value="Unassembled WGS sequence"/>
</dbReference>
<organism evidence="1 2">
    <name type="scientific">Lucifera butyrica</name>
    <dbReference type="NCBI Taxonomy" id="1351585"/>
    <lineage>
        <taxon>Bacteria</taxon>
        <taxon>Bacillati</taxon>
        <taxon>Bacillota</taxon>
        <taxon>Negativicutes</taxon>
        <taxon>Veillonellales</taxon>
        <taxon>Veillonellaceae</taxon>
        <taxon>Lucifera</taxon>
    </lineage>
</organism>
<evidence type="ECO:0000313" key="2">
    <source>
        <dbReference type="Proteomes" id="UP000277811"/>
    </source>
</evidence>